<organism evidence="2 3">
    <name type="scientific">Aureobasidium melanogenum</name>
    <name type="common">Aureobasidium pullulans var. melanogenum</name>
    <dbReference type="NCBI Taxonomy" id="46634"/>
    <lineage>
        <taxon>Eukaryota</taxon>
        <taxon>Fungi</taxon>
        <taxon>Dikarya</taxon>
        <taxon>Ascomycota</taxon>
        <taxon>Pezizomycotina</taxon>
        <taxon>Dothideomycetes</taxon>
        <taxon>Dothideomycetidae</taxon>
        <taxon>Dothideales</taxon>
        <taxon>Saccotheciaceae</taxon>
        <taxon>Aureobasidium</taxon>
    </lineage>
</organism>
<dbReference type="AlphaFoldDB" id="A0A9P8JXW6"/>
<keyword evidence="3" id="KW-1185">Reference proteome</keyword>
<protein>
    <submittedName>
        <fullName evidence="2">Uncharacterized protein</fullName>
    </submittedName>
</protein>
<evidence type="ECO:0000313" key="3">
    <source>
        <dbReference type="Proteomes" id="UP000729357"/>
    </source>
</evidence>
<feature type="non-terminal residue" evidence="2">
    <location>
        <position position="153"/>
    </location>
</feature>
<sequence>MSSELIKKYRQTCYDRLYNSVTESAQACSRISGELLRTGMQPALGLLQNEFHDIHYALRDLRFIVETPVWHDNATTTVKCVQRVCHQVVNQLRGIIPARHIWNVIAPDHTNDRLYALAITPQEQEILKFRSTSQQHEAKFSARSSDELPDADT</sequence>
<evidence type="ECO:0000256" key="1">
    <source>
        <dbReference type="SAM" id="MobiDB-lite"/>
    </source>
</evidence>
<dbReference type="EMBL" id="JAHFXS010000473">
    <property type="protein sequence ID" value="KAG9984635.1"/>
    <property type="molecule type" value="Genomic_DNA"/>
</dbReference>
<evidence type="ECO:0000313" key="2">
    <source>
        <dbReference type="EMBL" id="KAG9984635.1"/>
    </source>
</evidence>
<feature type="region of interest" description="Disordered" evidence="1">
    <location>
        <begin position="134"/>
        <end position="153"/>
    </location>
</feature>
<reference evidence="2" key="2">
    <citation type="submission" date="2021-08" db="EMBL/GenBank/DDBJ databases">
        <authorList>
            <person name="Gostincar C."/>
            <person name="Sun X."/>
            <person name="Song Z."/>
            <person name="Gunde-Cimerman N."/>
        </authorList>
    </citation>
    <scope>NUCLEOTIDE SEQUENCE</scope>
    <source>
        <strain evidence="2">EXF-9298</strain>
    </source>
</reference>
<feature type="compositionally biased region" description="Basic and acidic residues" evidence="1">
    <location>
        <begin position="136"/>
        <end position="146"/>
    </location>
</feature>
<accession>A0A9P8JXW6</accession>
<proteinExistence type="predicted"/>
<name>A0A9P8JXW6_AURME</name>
<gene>
    <name evidence="2" type="ORF">KCU98_g5274</name>
</gene>
<comment type="caution">
    <text evidence="2">The sequence shown here is derived from an EMBL/GenBank/DDBJ whole genome shotgun (WGS) entry which is preliminary data.</text>
</comment>
<reference evidence="2" key="1">
    <citation type="journal article" date="2021" name="J Fungi (Basel)">
        <title>Virulence traits and population genomics of the black yeast Aureobasidium melanogenum.</title>
        <authorList>
            <person name="Cernosa A."/>
            <person name="Sun X."/>
            <person name="Gostincar C."/>
            <person name="Fang C."/>
            <person name="Gunde-Cimerman N."/>
            <person name="Song Z."/>
        </authorList>
    </citation>
    <scope>NUCLEOTIDE SEQUENCE</scope>
    <source>
        <strain evidence="2">EXF-9298</strain>
    </source>
</reference>
<dbReference type="Proteomes" id="UP000729357">
    <property type="component" value="Unassembled WGS sequence"/>
</dbReference>